<name>G0V2D8_TRYCI</name>
<dbReference type="VEuPathDB" id="TriTrypDB:TcIL3000.11.13090"/>
<feature type="compositionally biased region" description="Low complexity" evidence="1">
    <location>
        <begin position="627"/>
        <end position="657"/>
    </location>
</feature>
<feature type="region of interest" description="Disordered" evidence="1">
    <location>
        <begin position="761"/>
        <end position="806"/>
    </location>
</feature>
<sequence>MSASLATLASVLSSDCTHYAGNPNLLKAEYYAERVSKLLRSEQSDLLAVRVAIHAQLRDAFKDENVQQMLKPYLRSDESFARLLEDPKARAKFFMDKQQELQAVVMGSPEQVALRDAHRELSIWERENAVLLRHQMFMPYKPSLALLLESAATIALYRQYAALEEGHYSSDSSSGEVPGELLKMGGTPFFTVASKSKSFEVDKHTKMFSQQVLQNKRVEYEEKRALVALRRKALEECPSLFRLQEFINVRNEVMRKFGIDRLVSLRARRDRALAEPFEGGEDITTRGLPVDNEIVKSRRVAQYSLPKITEQCHKNYVAIMGSDTANAQLEDGPSGSTVKKAVGPLRDPEAFRYWFLACITADTPQLGPNKLVGKGVPTPEEYRKLWQVQKTNYVPSLNTAHRQSFIKNVAEQSGLPLIYVLSPVTYSYMQNNNPDSVVKGELDMAVYDSTNEKVLLMVANSHDERRPRTAFLSAQEERYRFAAVIRSAIVNDNEFHGFQCTGLLAEYFFDPEAGSEENYYTIMAPAKISQKVGTMVNVPLNALQPFTTCPPRYFVLGSNWGVSSGNCKNPYAMTFAHTQLNEQAVSLQAHIPEGFIQKNVMPKLLSRKDGLEMIEKAKRQRLKEQQLQKQQQQQQLSSRSAGAATTSRSARSARSAAETPRQMDEIEAIAATELREEETGIFPEEEDPLSLIVPEDVLHPVRDLLLNKRLAQPDFLQRRSKDSDVRQLPTVKDGRLRTPFAVFNELIKSRYGEDVFKFSSAVSSSRRPSTNNNNNITAAGGRTTVSSARGAPAVQSERVSARTQRK</sequence>
<gene>
    <name evidence="2" type="ORF">TCIL3000_11_13090</name>
</gene>
<evidence type="ECO:0000313" key="2">
    <source>
        <dbReference type="EMBL" id="CCC95810.1"/>
    </source>
</evidence>
<reference evidence="2" key="1">
    <citation type="journal article" date="2012" name="Proc. Natl. Acad. Sci. U.S.A.">
        <title>Antigenic diversity is generated by distinct evolutionary mechanisms in African trypanosome species.</title>
        <authorList>
            <person name="Jackson A.P."/>
            <person name="Berry A."/>
            <person name="Aslett M."/>
            <person name="Allison H.C."/>
            <person name="Burton P."/>
            <person name="Vavrova-Anderson J."/>
            <person name="Brown R."/>
            <person name="Browne H."/>
            <person name="Corton N."/>
            <person name="Hauser H."/>
            <person name="Gamble J."/>
            <person name="Gilderthorp R."/>
            <person name="Marcello L."/>
            <person name="McQuillan J."/>
            <person name="Otto T.D."/>
            <person name="Quail M.A."/>
            <person name="Sanders M.J."/>
            <person name="van Tonder A."/>
            <person name="Ginger M.L."/>
            <person name="Field M.C."/>
            <person name="Barry J.D."/>
            <person name="Hertz-Fowler C."/>
            <person name="Berriman M."/>
        </authorList>
    </citation>
    <scope>NUCLEOTIDE SEQUENCE</scope>
    <source>
        <strain evidence="2">IL3000</strain>
    </source>
</reference>
<protein>
    <submittedName>
        <fullName evidence="2">Uncharacterized protein TCIL3000_11_13090</fullName>
    </submittedName>
</protein>
<accession>G0V2D8</accession>
<dbReference type="EMBL" id="HE575324">
    <property type="protein sequence ID" value="CCC95810.1"/>
    <property type="molecule type" value="Genomic_DNA"/>
</dbReference>
<evidence type="ECO:0000256" key="1">
    <source>
        <dbReference type="SAM" id="MobiDB-lite"/>
    </source>
</evidence>
<feature type="region of interest" description="Disordered" evidence="1">
    <location>
        <begin position="620"/>
        <end position="664"/>
    </location>
</feature>
<organism evidence="2">
    <name type="scientific">Trypanosoma congolense (strain IL3000)</name>
    <dbReference type="NCBI Taxonomy" id="1068625"/>
    <lineage>
        <taxon>Eukaryota</taxon>
        <taxon>Discoba</taxon>
        <taxon>Euglenozoa</taxon>
        <taxon>Kinetoplastea</taxon>
        <taxon>Metakinetoplastina</taxon>
        <taxon>Trypanosomatida</taxon>
        <taxon>Trypanosomatidae</taxon>
        <taxon>Trypanosoma</taxon>
        <taxon>Nannomonas</taxon>
    </lineage>
</organism>
<feature type="compositionally biased region" description="Low complexity" evidence="1">
    <location>
        <begin position="761"/>
        <end position="775"/>
    </location>
</feature>
<feature type="compositionally biased region" description="Polar residues" evidence="1">
    <location>
        <begin position="797"/>
        <end position="806"/>
    </location>
</feature>
<proteinExistence type="predicted"/>
<dbReference type="AlphaFoldDB" id="G0V2D8"/>